<accession>A0A9D2HBN7</accession>
<dbReference type="SMART" id="SM00382">
    <property type="entry name" value="AAA"/>
    <property type="match status" value="1"/>
</dbReference>
<keyword evidence="3" id="KW-0805">Transcription regulation</keyword>
<dbReference type="InterPro" id="IPR058031">
    <property type="entry name" value="AAA_lid_NorR"/>
</dbReference>
<evidence type="ECO:0000256" key="4">
    <source>
        <dbReference type="ARBA" id="ARBA00023125"/>
    </source>
</evidence>
<dbReference type="PROSITE" id="PS50045">
    <property type="entry name" value="SIGMA54_INTERACT_4"/>
    <property type="match status" value="1"/>
</dbReference>
<keyword evidence="1" id="KW-0547">Nucleotide-binding</keyword>
<dbReference type="SUPFAM" id="SSF46689">
    <property type="entry name" value="Homeodomain-like"/>
    <property type="match status" value="1"/>
</dbReference>
<dbReference type="EMBL" id="DXAN01000006">
    <property type="protein sequence ID" value="HJA08213.1"/>
    <property type="molecule type" value="Genomic_DNA"/>
</dbReference>
<dbReference type="PROSITE" id="PS00675">
    <property type="entry name" value="SIGMA54_INTERACT_1"/>
    <property type="match status" value="1"/>
</dbReference>
<feature type="domain" description="Sigma-54 factor interaction" evidence="6">
    <location>
        <begin position="219"/>
        <end position="449"/>
    </location>
</feature>
<keyword evidence="2" id="KW-0067">ATP-binding</keyword>
<dbReference type="InterPro" id="IPR025943">
    <property type="entry name" value="Sigma_54_int_dom_ATP-bd_2"/>
</dbReference>
<dbReference type="PANTHER" id="PTHR32071">
    <property type="entry name" value="TRANSCRIPTIONAL REGULATORY PROTEIN"/>
    <property type="match status" value="1"/>
</dbReference>
<evidence type="ECO:0000259" key="6">
    <source>
        <dbReference type="PROSITE" id="PS50045"/>
    </source>
</evidence>
<gene>
    <name evidence="7" type="ORF">H9962_03355</name>
</gene>
<dbReference type="InterPro" id="IPR003593">
    <property type="entry name" value="AAA+_ATPase"/>
</dbReference>
<dbReference type="PROSITE" id="PS00676">
    <property type="entry name" value="SIGMA54_INTERACT_2"/>
    <property type="match status" value="1"/>
</dbReference>
<dbReference type="InterPro" id="IPR025944">
    <property type="entry name" value="Sigma_54_int_dom_CS"/>
</dbReference>
<reference evidence="7" key="1">
    <citation type="journal article" date="2021" name="PeerJ">
        <title>Extensive microbial diversity within the chicken gut microbiome revealed by metagenomics and culture.</title>
        <authorList>
            <person name="Gilroy R."/>
            <person name="Ravi A."/>
            <person name="Getino M."/>
            <person name="Pursley I."/>
            <person name="Horton D.L."/>
            <person name="Alikhan N.F."/>
            <person name="Baker D."/>
            <person name="Gharbi K."/>
            <person name="Hall N."/>
            <person name="Watson M."/>
            <person name="Adriaenssens E.M."/>
            <person name="Foster-Nyarko E."/>
            <person name="Jarju S."/>
            <person name="Secka A."/>
            <person name="Antonio M."/>
            <person name="Oren A."/>
            <person name="Chaudhuri R.R."/>
            <person name="La Ragione R."/>
            <person name="Hildebrand F."/>
            <person name="Pallen M.J."/>
        </authorList>
    </citation>
    <scope>NUCLEOTIDE SEQUENCE</scope>
    <source>
        <strain evidence="7">CHK186-16707</strain>
    </source>
</reference>
<dbReference type="Proteomes" id="UP000824225">
    <property type="component" value="Unassembled WGS sequence"/>
</dbReference>
<dbReference type="Pfam" id="PF25601">
    <property type="entry name" value="AAA_lid_14"/>
    <property type="match status" value="1"/>
</dbReference>
<dbReference type="Gene3D" id="3.40.50.300">
    <property type="entry name" value="P-loop containing nucleotide triphosphate hydrolases"/>
    <property type="match status" value="1"/>
</dbReference>
<reference evidence="7" key="2">
    <citation type="submission" date="2021-04" db="EMBL/GenBank/DDBJ databases">
        <authorList>
            <person name="Gilroy R."/>
        </authorList>
    </citation>
    <scope>NUCLEOTIDE SEQUENCE</scope>
    <source>
        <strain evidence="7">CHK186-16707</strain>
    </source>
</reference>
<comment type="caution">
    <text evidence="7">The sequence shown here is derived from an EMBL/GenBank/DDBJ whole genome shotgun (WGS) entry which is preliminary data.</text>
</comment>
<evidence type="ECO:0000256" key="1">
    <source>
        <dbReference type="ARBA" id="ARBA00022741"/>
    </source>
</evidence>
<proteinExistence type="predicted"/>
<dbReference type="PANTHER" id="PTHR32071:SF117">
    <property type="entry name" value="PTS-DEPENDENT DIHYDROXYACETONE KINASE OPERON REGULATORY PROTEIN-RELATED"/>
    <property type="match status" value="1"/>
</dbReference>
<sequence length="559" mass="63353">MTDPGFAFTHITKEHIQPLAQLCLAELRRQGMGRALKVLLEITRQFSPVSRINGVFISRDGNSILNIFDTQPNDRMVSYYLSPGQTASIAAKQTLWKKKIAVRLEDINKPTLINDLSSYKEHALLNNSLYNGIPFLRHNALLRLPVFTMEPFVFVFNFWSDMVGAFTPEHMPLMQELIGPLGKELEANFALSDPEQYREQEEMELSEKSEPFLDFYVRQLEHCPGLRDVCGLIRKVARTDATVIIQGETGTGKEFVACAVHEQSPRREKPFVVVNCGAIPSTLIESELFGHERGAFTGAVSTHKGYFEQAQGGTIFLDEIGDLPLSAQVKLLRVLEKGHFVRVGGDRAMSLDVRIIAATNVDLDAKMRKGLFRRDLWYRLAVFPMSIPPLRERRDDIPHLVKEFLLSKAQSLKLNFRGSVSEKEIRRLYDYDWPGNVRELEHVVERSLIIHDNDKGILHFVLPGESMGEMISFPLSSAAERNDKTNEFVLNPSEGGHWPTLKEVEERHIRETLKKTKGKMLGVDGASTLLGIHYSTLRAKMQNMGLPLPREAQRKNFSS</sequence>
<dbReference type="GO" id="GO:0005524">
    <property type="term" value="F:ATP binding"/>
    <property type="evidence" value="ECO:0007669"/>
    <property type="project" value="UniProtKB-KW"/>
</dbReference>
<dbReference type="AlphaFoldDB" id="A0A9D2HBN7"/>
<dbReference type="Pfam" id="PF00158">
    <property type="entry name" value="Sigma54_activat"/>
    <property type="match status" value="1"/>
</dbReference>
<evidence type="ECO:0000313" key="7">
    <source>
        <dbReference type="EMBL" id="HJA08213.1"/>
    </source>
</evidence>
<dbReference type="InterPro" id="IPR027417">
    <property type="entry name" value="P-loop_NTPase"/>
</dbReference>
<dbReference type="InterPro" id="IPR009057">
    <property type="entry name" value="Homeodomain-like_sf"/>
</dbReference>
<dbReference type="CDD" id="cd00009">
    <property type="entry name" value="AAA"/>
    <property type="match status" value="1"/>
</dbReference>
<dbReference type="InterPro" id="IPR002078">
    <property type="entry name" value="Sigma_54_int"/>
</dbReference>
<organism evidence="7 8">
    <name type="scientific">Candidatus Mailhella merdigallinarum</name>
    <dbReference type="NCBI Taxonomy" id="2838658"/>
    <lineage>
        <taxon>Bacteria</taxon>
        <taxon>Pseudomonadati</taxon>
        <taxon>Thermodesulfobacteriota</taxon>
        <taxon>Desulfovibrionia</taxon>
        <taxon>Desulfovibrionales</taxon>
        <taxon>Desulfovibrionaceae</taxon>
        <taxon>Mailhella</taxon>
    </lineage>
</organism>
<dbReference type="GO" id="GO:0003677">
    <property type="term" value="F:DNA binding"/>
    <property type="evidence" value="ECO:0007669"/>
    <property type="project" value="UniProtKB-KW"/>
</dbReference>
<evidence type="ECO:0000256" key="3">
    <source>
        <dbReference type="ARBA" id="ARBA00023015"/>
    </source>
</evidence>
<evidence type="ECO:0000256" key="5">
    <source>
        <dbReference type="ARBA" id="ARBA00023163"/>
    </source>
</evidence>
<dbReference type="SUPFAM" id="SSF52540">
    <property type="entry name" value="P-loop containing nucleoside triphosphate hydrolases"/>
    <property type="match status" value="1"/>
</dbReference>
<dbReference type="FunFam" id="3.40.50.300:FF:000006">
    <property type="entry name" value="DNA-binding transcriptional regulator NtrC"/>
    <property type="match status" value="1"/>
</dbReference>
<dbReference type="Gene3D" id="1.10.10.60">
    <property type="entry name" value="Homeodomain-like"/>
    <property type="match status" value="1"/>
</dbReference>
<protein>
    <submittedName>
        <fullName evidence="7">Sigma-54 dependent transcriptional regulator</fullName>
    </submittedName>
</protein>
<evidence type="ECO:0000256" key="2">
    <source>
        <dbReference type="ARBA" id="ARBA00022840"/>
    </source>
</evidence>
<dbReference type="PROSITE" id="PS00688">
    <property type="entry name" value="SIGMA54_INTERACT_3"/>
    <property type="match status" value="1"/>
</dbReference>
<keyword evidence="5" id="KW-0804">Transcription</keyword>
<evidence type="ECO:0000313" key="8">
    <source>
        <dbReference type="Proteomes" id="UP000824225"/>
    </source>
</evidence>
<dbReference type="InterPro" id="IPR025662">
    <property type="entry name" value="Sigma_54_int_dom_ATP-bd_1"/>
</dbReference>
<keyword evidence="4" id="KW-0238">DNA-binding</keyword>
<dbReference type="Gene3D" id="1.10.8.60">
    <property type="match status" value="1"/>
</dbReference>
<name>A0A9D2HBN7_9BACT</name>
<dbReference type="GO" id="GO:0006355">
    <property type="term" value="P:regulation of DNA-templated transcription"/>
    <property type="evidence" value="ECO:0007669"/>
    <property type="project" value="InterPro"/>
</dbReference>